<dbReference type="OrthoDB" id="9816400at2"/>
<sequence length="1872" mass="211042">MKNTILKAGLFNLGLSVLGLNSTLTQAGVVDFSKCGVSSSFAVITQSEGPTYACGGINNGVGNPINVLNGNKFEAVEDFKELPAFKGLSFSRFYNSQSNANTSLGYGWYSSFDIKLYEQPEIIQIRLESGQRINFKKNKISLGNNQFVIRALPLNPADGWIEKKIDGSGWVWHKTQSNQDYLFQYLGGKDPSLAHITKISALSDLDKSNPALNFSFIYNSQQRLAVVKNGQGQQLSFAYLTTRFGLPQMTLTTPLGKYYYFLDRNNNLAQVVYPDGRRFKYSYDPKFQGGDIHNLTAKSVFDPDQKKYRLISQWQYDQQDRAILSQHAKGMEKVTIQFDPRTHKDMPANYAANKPVFKNVVTNSLGQKTTYSYQVVGTQFQLLESFGAGCASCGEVNKRYRFNAQGLVSYAADLDSSGKVIRAIALKYNDLGEVIARTVSGIGIQSQTTAYTYESYRVQQGNVADDLANASSPLLVQLNQQNYRRLKAESRASVITGKQYRKHYLYNQNHQLISVKETGFSPLGDTLVRETRYGYDQQGRLSWEDGPLPNGPSNSPKDSDVNTYVYGDNGLLSAWFTPYEHSKTVAHYDQFGRVTKYIKTSQELDDRQKIQIFNFKYDSNNRYQEINLQTKDGKTIQGIRYRYDNLDRLQTVTDLNGQLIKTYNYDDANRISTSVDSQNGLLSFKYDSENNIVQRQNLTVNKFIETGYKYDTQGRLTTIADSKQGILSHIDYFSDGVSGRVLDQYGDELWLKYTANGQLQTQWRVPSPSKSLTPPDRTEHYYSNGIHRITQDDGTTTTRYTDDFGRLVILDSSIQGRIIYHLDAYGRCNQVTYATGATLKYSYDDQGRILTKRLTQPSQAGLKKVDLLTTYTYSGNQIVQIRDPNQILTFSYNDQGKLHSRSILYTGLSTPITTYYKYDKNGKPLSTRLPDGTHITGDSTALYAQGAGDIFKTAFIRQEITDNQLTYVLGNEVRVGFEYSSTGLWRGLHYTTGTAQQSFSLIRNSYADIPNQVLLSQHWQYDTKHRISDVKTIGLQTKQQDYLYDSRDHVISTFDHKQNDELQEKYFYDALGNRLMGQRPNAQTIGYRYQNSRLATLQQDKQMNSVTYNSTGHPILYPTDQGILRFSYINGQIAQVWRNKQLIAAYSYNDAGQRIKKVLYVDATGKTVKQPIIQYYYYDGTQLAGELDASGHITRQYIYTGNRLLATIDYPNALVPMTSTGIFTKIQSIFKRIKGDVSQGQWHYILNDYMGRSRLVTNMKQQVIWRDDGKELFGASQLSSNQAEQHYQLNLRFIGQYADPETGLYYNGYRYYDPATGRYTTPDPLGLAGGENQYAYVNQQPNQYFDPQGLLLFAFDGTGNTDTNDNPSNVEKFMDAYASKGQFDVTKTLWKNQEKRFASNAEAGLSPNHDNVFYIAGAGTEDQYTEIGSDLSSMNIADNATGGSLPNRVDQMLVYFSDYVHRLIDEQNKKGKQATAQVIDIDTVGFSRGAASARLFASKLEWLTSNTVNQNDPKALLKPAYQSFGVESVLWDKDLKCKMEAAKISLNFRFMGIWDTVPALGLDPNDDMNQYNSLGMTVKISERFKSVAHAVAVNDHREGFMVRSIYGDPSEVSTKDNKSYKVTVGAKGQTNTRIERGFMGAHSDVGGGYSDGDLYKVSLMWMIDQAKKAGVQFSDPLINKRQYNIVTDPIVHDSTSNSVMGDGRSSTAGPYFDPGRDFAWANDNNSANRINQHLTGMNATELAQYQKGYAHPEAEAPSGVQVSHLGLNWKDTLKFQNAQFNASNPGKFEKFLKLEQQFTTDSNCKPKETIGGCKALTEYQKLKSDDVTKTATIVYRSTREDEAIQITNYLNWIKANYGTALTFKASNGVKAK</sequence>
<dbReference type="PATRIC" id="fig|1191460.12.peg.2347"/>
<gene>
    <name evidence="5" type="ORF">F959_02348</name>
</gene>
<feature type="chain" id="PRO_5004137206" evidence="2">
    <location>
        <begin position="28"/>
        <end position="1872"/>
    </location>
</feature>
<evidence type="ECO:0000313" key="5">
    <source>
        <dbReference type="EMBL" id="ENV36797.1"/>
    </source>
</evidence>
<evidence type="ECO:0000259" key="3">
    <source>
        <dbReference type="Pfam" id="PF09994"/>
    </source>
</evidence>
<dbReference type="InterPro" id="IPR045351">
    <property type="entry name" value="DUF6531"/>
</dbReference>
<organism evidence="5 6">
    <name type="scientific">Acinetobacter venetianus (strain ATCC 31012 / DSM 23050 / BCRC 14357 / CCUG 45561 / CIP 110063 / KCTC 2702 / LMG 19082 / RAG-1)</name>
    <dbReference type="NCBI Taxonomy" id="1191460"/>
    <lineage>
        <taxon>Bacteria</taxon>
        <taxon>Pseudomonadati</taxon>
        <taxon>Pseudomonadota</taxon>
        <taxon>Gammaproteobacteria</taxon>
        <taxon>Moraxellales</taxon>
        <taxon>Moraxellaceae</taxon>
        <taxon>Acinetobacter</taxon>
    </lineage>
</organism>
<feature type="signal peptide" evidence="2">
    <location>
        <begin position="1"/>
        <end position="27"/>
    </location>
</feature>
<protein>
    <submittedName>
        <fullName evidence="5">Uncharacterized protein</fullName>
    </submittedName>
</protein>
<dbReference type="Proteomes" id="UP000018445">
    <property type="component" value="Unassembled WGS sequence"/>
</dbReference>
<dbReference type="eggNOG" id="COG3209">
    <property type="taxonomic scope" value="Bacteria"/>
</dbReference>
<dbReference type="NCBIfam" id="TIGR03696">
    <property type="entry name" value="Rhs_assc_core"/>
    <property type="match status" value="1"/>
</dbReference>
<feature type="region of interest" description="Disordered" evidence="1">
    <location>
        <begin position="539"/>
        <end position="560"/>
    </location>
</feature>
<dbReference type="PRINTS" id="PR00394">
    <property type="entry name" value="RHSPROTEIN"/>
</dbReference>
<dbReference type="InterPro" id="IPR018712">
    <property type="entry name" value="Tle1-like_cat"/>
</dbReference>
<dbReference type="PANTHER" id="PTHR32305">
    <property type="match status" value="1"/>
</dbReference>
<dbReference type="HOGENOM" id="CLU_241666_0_0_6"/>
<dbReference type="InterPro" id="IPR022385">
    <property type="entry name" value="Rhs_assc_core"/>
</dbReference>
<dbReference type="Pfam" id="PF09994">
    <property type="entry name" value="T6SS_Tle1-like_cat"/>
    <property type="match status" value="1"/>
</dbReference>
<dbReference type="Pfam" id="PF20148">
    <property type="entry name" value="DUF6531"/>
    <property type="match status" value="1"/>
</dbReference>
<dbReference type="Gene3D" id="2.180.10.10">
    <property type="entry name" value="RHS repeat-associated core"/>
    <property type="match status" value="2"/>
</dbReference>
<feature type="domain" description="T6SS Phospholipase effector Tle1-like catalytic" evidence="3">
    <location>
        <begin position="1353"/>
        <end position="1665"/>
    </location>
</feature>
<dbReference type="PANTHER" id="PTHR32305:SF15">
    <property type="entry name" value="PROTEIN RHSA-RELATED"/>
    <property type="match status" value="1"/>
</dbReference>
<evidence type="ECO:0000256" key="1">
    <source>
        <dbReference type="SAM" id="MobiDB-lite"/>
    </source>
</evidence>
<dbReference type="GeneID" id="58195200"/>
<keyword evidence="2" id="KW-0732">Signal</keyword>
<keyword evidence="6" id="KW-1185">Reference proteome</keyword>
<evidence type="ECO:0000256" key="2">
    <source>
        <dbReference type="SAM" id="SignalP"/>
    </source>
</evidence>
<evidence type="ECO:0000259" key="4">
    <source>
        <dbReference type="Pfam" id="PF20148"/>
    </source>
</evidence>
<dbReference type="EMBL" id="APPO01000015">
    <property type="protein sequence ID" value="ENV36797.1"/>
    <property type="molecule type" value="Genomic_DNA"/>
</dbReference>
<dbReference type="InterPro" id="IPR050708">
    <property type="entry name" value="T6SS_VgrG/RHS"/>
</dbReference>
<reference evidence="5 6" key="1">
    <citation type="submission" date="2013-02" db="EMBL/GenBank/DDBJ databases">
        <title>The Genome Sequence of Acinetobacter venetianus CIP 110063.</title>
        <authorList>
            <consortium name="The Broad Institute Genome Sequencing Platform"/>
            <consortium name="The Broad Institute Genome Sequencing Center for Infectious Disease"/>
            <person name="Cerqueira G."/>
            <person name="Feldgarden M."/>
            <person name="Courvalin P."/>
            <person name="Perichon B."/>
            <person name="Grillot-Courvalin C."/>
            <person name="Clermont D."/>
            <person name="Rocha E."/>
            <person name="Yoon E.-J."/>
            <person name="Nemec A."/>
            <person name="Walker B."/>
            <person name="Young S.K."/>
            <person name="Zeng Q."/>
            <person name="Gargeya S."/>
            <person name="Fitzgerald M."/>
            <person name="Haas B."/>
            <person name="Abouelleil A."/>
            <person name="Alvarado L."/>
            <person name="Arachchi H.M."/>
            <person name="Berlin A.M."/>
            <person name="Chapman S.B."/>
            <person name="Dewar J."/>
            <person name="Goldberg J."/>
            <person name="Griggs A."/>
            <person name="Gujja S."/>
            <person name="Hansen M."/>
            <person name="Howarth C."/>
            <person name="Imamovic A."/>
            <person name="Larimer J."/>
            <person name="McCowan C."/>
            <person name="Murphy C."/>
            <person name="Neiman D."/>
            <person name="Pearson M."/>
            <person name="Priest M."/>
            <person name="Roberts A."/>
            <person name="Saif S."/>
            <person name="Shea T."/>
            <person name="Sisk P."/>
            <person name="Sykes S."/>
            <person name="Wortman J."/>
            <person name="Nusbaum C."/>
            <person name="Birren B."/>
        </authorList>
    </citation>
    <scope>NUCLEOTIDE SEQUENCE [LARGE SCALE GENOMIC DNA]</scope>
    <source>
        <strain evidence="6">ATCC 31012 / DSM 23050 / BCRC 14357 / CCUG 45561 / CIP 110063 / KCTC 2702 / LMG 19082 / RAG-1</strain>
    </source>
</reference>
<accession>N8YJ05</accession>
<dbReference type="RefSeq" id="WP_004880372.1">
    <property type="nucleotide sequence ID" value="NZ_AKIQ01000075.1"/>
</dbReference>
<comment type="caution">
    <text evidence="5">The sequence shown here is derived from an EMBL/GenBank/DDBJ whole genome shotgun (WGS) entry which is preliminary data.</text>
</comment>
<evidence type="ECO:0000313" key="6">
    <source>
        <dbReference type="Proteomes" id="UP000018445"/>
    </source>
</evidence>
<feature type="domain" description="DUF6531" evidence="4">
    <location>
        <begin position="62"/>
        <end position="135"/>
    </location>
</feature>
<name>N8YJ05_ACIVR</name>
<proteinExistence type="predicted"/>